<accession>A0A3N4U1T8</accession>
<keyword evidence="2 7" id="KW-0678">Repressor</keyword>
<dbReference type="InterPro" id="IPR001647">
    <property type="entry name" value="HTH_TetR"/>
</dbReference>
<keyword evidence="3 7" id="KW-0805">Transcription regulation</keyword>
<dbReference type="GO" id="GO:0045892">
    <property type="term" value="P:negative regulation of DNA-templated transcription"/>
    <property type="evidence" value="ECO:0007669"/>
    <property type="project" value="UniProtKB-UniRule"/>
</dbReference>
<dbReference type="PANTHER" id="PTHR43479:SF11">
    <property type="entry name" value="ACREF_ENVCD OPERON REPRESSOR-RELATED"/>
    <property type="match status" value="1"/>
</dbReference>
<dbReference type="Gene3D" id="1.10.357.10">
    <property type="entry name" value="Tetracycline Repressor, domain 2"/>
    <property type="match status" value="1"/>
</dbReference>
<evidence type="ECO:0000256" key="4">
    <source>
        <dbReference type="ARBA" id="ARBA00023125"/>
    </source>
</evidence>
<dbReference type="GO" id="GO:0003677">
    <property type="term" value="F:DNA binding"/>
    <property type="evidence" value="ECO:0007669"/>
    <property type="project" value="UniProtKB-UniRule"/>
</dbReference>
<comment type="function">
    <text evidence="7">Repressor involved in choline regulation of the bet genes.</text>
</comment>
<dbReference type="InterPro" id="IPR009057">
    <property type="entry name" value="Homeodomain-like_sf"/>
</dbReference>
<comment type="pathway">
    <text evidence="1 7">Amine and polyamine biosynthesis; betaine biosynthesis via choline pathway [regulation].</text>
</comment>
<dbReference type="HAMAP" id="MF_00768">
    <property type="entry name" value="HTH_type_BetI"/>
    <property type="match status" value="1"/>
</dbReference>
<evidence type="ECO:0000313" key="10">
    <source>
        <dbReference type="EMBL" id="RPE64796.1"/>
    </source>
</evidence>
<comment type="caution">
    <text evidence="10">The sequence shown here is derived from an EMBL/GenBank/DDBJ whole genome shotgun (WGS) entry which is preliminary data.</text>
</comment>
<protein>
    <recommendedName>
        <fullName evidence="7">HTH-type transcriptional regulator BetI</fullName>
    </recommendedName>
</protein>
<evidence type="ECO:0000256" key="3">
    <source>
        <dbReference type="ARBA" id="ARBA00023015"/>
    </source>
</evidence>
<gene>
    <name evidence="7" type="primary">betI</name>
    <name evidence="10" type="ORF">EDD53_2558</name>
</gene>
<keyword evidence="11" id="KW-1185">Reference proteome</keyword>
<comment type="function">
    <text evidence="6">Repressor involved in the biosynthesis of the osmoprotectant glycine betaine. It represses transcription of the choline transporter BetT and the genes of BetAB involved in the synthesis of glycine betaine.</text>
</comment>
<dbReference type="InterPro" id="IPR039538">
    <property type="entry name" value="BetI_C"/>
</dbReference>
<dbReference type="NCBIfam" id="TIGR03384">
    <property type="entry name" value="betaine_BetI"/>
    <property type="match status" value="1"/>
</dbReference>
<dbReference type="EMBL" id="RKQK01000004">
    <property type="protein sequence ID" value="RPE64796.1"/>
    <property type="molecule type" value="Genomic_DNA"/>
</dbReference>
<evidence type="ECO:0000256" key="2">
    <source>
        <dbReference type="ARBA" id="ARBA00022491"/>
    </source>
</evidence>
<dbReference type="PANTHER" id="PTHR43479">
    <property type="entry name" value="ACREF/ENVCD OPERON REPRESSOR-RELATED"/>
    <property type="match status" value="1"/>
</dbReference>
<dbReference type="Pfam" id="PF00440">
    <property type="entry name" value="TetR_N"/>
    <property type="match status" value="1"/>
</dbReference>
<evidence type="ECO:0000256" key="7">
    <source>
        <dbReference type="HAMAP-Rule" id="MF_00768"/>
    </source>
</evidence>
<dbReference type="Pfam" id="PF13977">
    <property type="entry name" value="TetR_C_6"/>
    <property type="match status" value="1"/>
</dbReference>
<dbReference type="UniPathway" id="UPA00529"/>
<evidence type="ECO:0000313" key="11">
    <source>
        <dbReference type="Proteomes" id="UP000269689"/>
    </source>
</evidence>
<evidence type="ECO:0000256" key="1">
    <source>
        <dbReference type="ARBA" id="ARBA00004719"/>
    </source>
</evidence>
<dbReference type="GO" id="GO:0019285">
    <property type="term" value="P:glycine betaine biosynthetic process from choline"/>
    <property type="evidence" value="ECO:0007669"/>
    <property type="project" value="UniProtKB-UniRule"/>
</dbReference>
<dbReference type="SUPFAM" id="SSF48498">
    <property type="entry name" value="Tetracyclin repressor-like, C-terminal domain"/>
    <property type="match status" value="1"/>
</dbReference>
<dbReference type="NCBIfam" id="NF001978">
    <property type="entry name" value="PRK00767.1"/>
    <property type="match status" value="1"/>
</dbReference>
<dbReference type="GO" id="GO:0003700">
    <property type="term" value="F:DNA-binding transcription factor activity"/>
    <property type="evidence" value="ECO:0007669"/>
    <property type="project" value="UniProtKB-UniRule"/>
</dbReference>
<evidence type="ECO:0000256" key="5">
    <source>
        <dbReference type="ARBA" id="ARBA00023163"/>
    </source>
</evidence>
<feature type="DNA-binding region" description="H-T-H motif" evidence="7 8">
    <location>
        <begin position="31"/>
        <end position="50"/>
    </location>
</feature>
<dbReference type="AlphaFoldDB" id="A0A3N4U1T8"/>
<dbReference type="InterPro" id="IPR036271">
    <property type="entry name" value="Tet_transcr_reg_TetR-rel_C_sf"/>
</dbReference>
<feature type="domain" description="HTH tetR-type" evidence="9">
    <location>
        <begin position="8"/>
        <end position="68"/>
    </location>
</feature>
<name>A0A3N4U1T8_9RHOB</name>
<keyword evidence="4 7" id="KW-0238">DNA-binding</keyword>
<proteinExistence type="inferred from homology"/>
<dbReference type="OrthoDB" id="7618612at2"/>
<sequence>MPKLGMQPIRSSALINAVIAEIGESGTMDVTVSQIAKRAGMSTALAHHYFGSKNKMFVAAMRHILTQYSTEMRNNLNGVKDPFERIEVIIQTSFSDLNMKRETVAAWLNFYVFAQKSDEVARLLKIYHKRLESNLRFELRQIAPEKAESVAEGIAAIIDGGYIRWVLRGCDDVPQHPENLAIDYLRLTLADSRILR</sequence>
<dbReference type="Proteomes" id="UP000269689">
    <property type="component" value="Unassembled WGS sequence"/>
</dbReference>
<organism evidence="10 11">
    <name type="scientific">Pacificibacter maritimus</name>
    <dbReference type="NCBI Taxonomy" id="762213"/>
    <lineage>
        <taxon>Bacteria</taxon>
        <taxon>Pseudomonadati</taxon>
        <taxon>Pseudomonadota</taxon>
        <taxon>Alphaproteobacteria</taxon>
        <taxon>Rhodobacterales</taxon>
        <taxon>Roseobacteraceae</taxon>
        <taxon>Pacificibacter</taxon>
    </lineage>
</organism>
<keyword evidence="5 7" id="KW-0804">Transcription</keyword>
<dbReference type="InterPro" id="IPR017757">
    <property type="entry name" value="Tscrpt_rep_BetI"/>
</dbReference>
<evidence type="ECO:0000256" key="8">
    <source>
        <dbReference type="PROSITE-ProRule" id="PRU00335"/>
    </source>
</evidence>
<evidence type="ECO:0000256" key="6">
    <source>
        <dbReference type="ARBA" id="ARBA00024936"/>
    </source>
</evidence>
<dbReference type="InterPro" id="IPR050624">
    <property type="entry name" value="HTH-type_Tx_Regulator"/>
</dbReference>
<evidence type="ECO:0000259" key="9">
    <source>
        <dbReference type="PROSITE" id="PS50977"/>
    </source>
</evidence>
<reference evidence="10 11" key="1">
    <citation type="submission" date="2018-11" db="EMBL/GenBank/DDBJ databases">
        <title>Genomic Encyclopedia of Type Strains, Phase IV (KMG-IV): sequencing the most valuable type-strain genomes for metagenomic binning, comparative biology and taxonomic classification.</title>
        <authorList>
            <person name="Goeker M."/>
        </authorList>
    </citation>
    <scope>NUCLEOTIDE SEQUENCE [LARGE SCALE GENOMIC DNA]</scope>
    <source>
        <strain evidence="10 11">DSM 104731</strain>
    </source>
</reference>
<dbReference type="PROSITE" id="PS50977">
    <property type="entry name" value="HTH_TETR_2"/>
    <property type="match status" value="1"/>
</dbReference>
<dbReference type="SUPFAM" id="SSF46689">
    <property type="entry name" value="Homeodomain-like"/>
    <property type="match status" value="1"/>
</dbReference>